<evidence type="ECO:0000256" key="1">
    <source>
        <dbReference type="ARBA" id="ARBA00004141"/>
    </source>
</evidence>
<name>A0ABR2JIL3_9PEZI</name>
<keyword evidence="4 5" id="KW-0472">Membrane</keyword>
<sequence>MAEPIKSPRSHAQKVGRELLEQILYHLYTIWLFTLSDLRTTCLQTVLFGLAGAASGRLTTPASATITHSISVWAAAINLLRTSLRAFVFVWLLLLVLQLDNQSMHGGPEEDALNNKAWRPIPSGRISQSHVRDTLLPSTIIVALLVSFILGVQLEAAGFVAASYTYNQLGGGDVNPVVRNLLNGVGLTLLNTGSLKLAAAYLKEHGDFVDRRGYIWILVVGLVISSTIQTQDFRDQEGDAARGRWTLPLVIGDGPARLVTAGSMLIWALICPWICGAGFVGYSLSVVTACVAAFSLLVYRTLSADGLSFKLWSVWLTVVYLMPWLASFR</sequence>
<gene>
    <name evidence="6" type="ORF">PGQ11_002597</name>
</gene>
<feature type="transmembrane region" description="Helical" evidence="5">
    <location>
        <begin position="309"/>
        <end position="326"/>
    </location>
</feature>
<feature type="transmembrane region" description="Helical" evidence="5">
    <location>
        <begin position="135"/>
        <end position="161"/>
    </location>
</feature>
<keyword evidence="2 5" id="KW-0812">Transmembrane</keyword>
<organism evidence="6 7">
    <name type="scientific">Apiospora arundinis</name>
    <dbReference type="NCBI Taxonomy" id="335852"/>
    <lineage>
        <taxon>Eukaryota</taxon>
        <taxon>Fungi</taxon>
        <taxon>Dikarya</taxon>
        <taxon>Ascomycota</taxon>
        <taxon>Pezizomycotina</taxon>
        <taxon>Sordariomycetes</taxon>
        <taxon>Xylariomycetidae</taxon>
        <taxon>Amphisphaeriales</taxon>
        <taxon>Apiosporaceae</taxon>
        <taxon>Apiospora</taxon>
    </lineage>
</organism>
<protein>
    <submittedName>
        <fullName evidence="6">UbiA prenyltransferase</fullName>
    </submittedName>
</protein>
<dbReference type="InterPro" id="IPR000537">
    <property type="entry name" value="UbiA_prenyltransferase"/>
</dbReference>
<dbReference type="PANTHER" id="PTHR42723">
    <property type="entry name" value="CHLOROPHYLL SYNTHASE"/>
    <property type="match status" value="1"/>
</dbReference>
<keyword evidence="7" id="KW-1185">Reference proteome</keyword>
<dbReference type="EMBL" id="JAPCWZ010000002">
    <property type="protein sequence ID" value="KAK8877651.1"/>
    <property type="molecule type" value="Genomic_DNA"/>
</dbReference>
<evidence type="ECO:0000313" key="7">
    <source>
        <dbReference type="Proteomes" id="UP001390339"/>
    </source>
</evidence>
<evidence type="ECO:0000256" key="5">
    <source>
        <dbReference type="SAM" id="Phobius"/>
    </source>
</evidence>
<feature type="transmembrane region" description="Helical" evidence="5">
    <location>
        <begin position="70"/>
        <end position="97"/>
    </location>
</feature>
<reference evidence="6 7" key="1">
    <citation type="journal article" date="2024" name="IMA Fungus">
        <title>Apiospora arundinis, a panoply of carbohydrate-active enzymes and secondary metabolites.</title>
        <authorList>
            <person name="Sorensen T."/>
            <person name="Petersen C."/>
            <person name="Muurmann A.T."/>
            <person name="Christiansen J.V."/>
            <person name="Brundto M.L."/>
            <person name="Overgaard C.K."/>
            <person name="Boysen A.T."/>
            <person name="Wollenberg R.D."/>
            <person name="Larsen T.O."/>
            <person name="Sorensen J.L."/>
            <person name="Nielsen K.L."/>
            <person name="Sondergaard T.E."/>
        </authorList>
    </citation>
    <scope>NUCLEOTIDE SEQUENCE [LARGE SCALE GENOMIC DNA]</scope>
    <source>
        <strain evidence="6 7">AAU 773</strain>
    </source>
</reference>
<comment type="subcellular location">
    <subcellularLocation>
        <location evidence="1">Membrane</location>
        <topology evidence="1">Multi-pass membrane protein</topology>
    </subcellularLocation>
</comment>
<feature type="transmembrane region" description="Helical" evidence="5">
    <location>
        <begin position="214"/>
        <end position="231"/>
    </location>
</feature>
<evidence type="ECO:0000256" key="2">
    <source>
        <dbReference type="ARBA" id="ARBA00022692"/>
    </source>
</evidence>
<keyword evidence="3 5" id="KW-1133">Transmembrane helix</keyword>
<evidence type="ECO:0000256" key="4">
    <source>
        <dbReference type="ARBA" id="ARBA00023136"/>
    </source>
</evidence>
<evidence type="ECO:0000313" key="6">
    <source>
        <dbReference type="EMBL" id="KAK8877651.1"/>
    </source>
</evidence>
<dbReference type="Pfam" id="PF01040">
    <property type="entry name" value="UbiA"/>
    <property type="match status" value="1"/>
</dbReference>
<proteinExistence type="predicted"/>
<accession>A0ABR2JIL3</accession>
<dbReference type="Proteomes" id="UP001390339">
    <property type="component" value="Unassembled WGS sequence"/>
</dbReference>
<comment type="caution">
    <text evidence="6">The sequence shown here is derived from an EMBL/GenBank/DDBJ whole genome shotgun (WGS) entry which is preliminary data.</text>
</comment>
<evidence type="ECO:0000256" key="3">
    <source>
        <dbReference type="ARBA" id="ARBA00022989"/>
    </source>
</evidence>
<dbReference type="PANTHER" id="PTHR42723:SF1">
    <property type="entry name" value="CHLOROPHYLL SYNTHASE, CHLOROPLASTIC"/>
    <property type="match status" value="1"/>
</dbReference>
<feature type="transmembrane region" description="Helical" evidence="5">
    <location>
        <begin position="264"/>
        <end position="297"/>
    </location>
</feature>
<dbReference type="CDD" id="cd13965">
    <property type="entry name" value="PT_UbiA_3"/>
    <property type="match status" value="1"/>
</dbReference>
<dbReference type="InterPro" id="IPR050475">
    <property type="entry name" value="Prenyltransferase_related"/>
</dbReference>